<dbReference type="AlphaFoldDB" id="A0A1D9LEN5"/>
<reference evidence="2 3" key="1">
    <citation type="submission" date="2016-10" db="EMBL/GenBank/DDBJ databases">
        <title>Chromobacterium muskegensis sp. nov., an insecticidal bacterium isolated from Sphagnum bogs.</title>
        <authorList>
            <person name="Sparks M.E."/>
            <person name="Blackburn M.B."/>
            <person name="Gundersen-Rindal D.E."/>
            <person name="Mitchell A."/>
            <person name="Farrar R."/>
            <person name="Kuhar D."/>
        </authorList>
    </citation>
    <scope>NUCLEOTIDE SEQUENCE [LARGE SCALE GENOMIC DNA]</scope>
    <source>
        <strain evidence="2 3">21-1</strain>
    </source>
</reference>
<feature type="signal peptide" evidence="1">
    <location>
        <begin position="1"/>
        <end position="23"/>
    </location>
</feature>
<dbReference type="EMBL" id="CP017707">
    <property type="protein sequence ID" value="AOZ49675.1"/>
    <property type="molecule type" value="Genomic_DNA"/>
</dbReference>
<dbReference type="STRING" id="1108595.BKX93_06460"/>
<name>A0A1D9LEN5_9NEIS</name>
<dbReference type="KEGG" id="cvc:BKX93_06460"/>
<organism evidence="2 3">
    <name type="scientific">Chromobacterium vaccinii</name>
    <dbReference type="NCBI Taxonomy" id="1108595"/>
    <lineage>
        <taxon>Bacteria</taxon>
        <taxon>Pseudomonadati</taxon>
        <taxon>Pseudomonadota</taxon>
        <taxon>Betaproteobacteria</taxon>
        <taxon>Neisseriales</taxon>
        <taxon>Chromobacteriaceae</taxon>
        <taxon>Chromobacterium</taxon>
    </lineage>
</organism>
<dbReference type="GeneID" id="68840850"/>
<gene>
    <name evidence="2" type="ORF">BKX93_06460</name>
</gene>
<dbReference type="RefSeq" id="WP_070979222.1">
    <property type="nucleotide sequence ID" value="NZ_CP017707.1"/>
</dbReference>
<evidence type="ECO:0000313" key="2">
    <source>
        <dbReference type="EMBL" id="AOZ49675.1"/>
    </source>
</evidence>
<dbReference type="Proteomes" id="UP000178776">
    <property type="component" value="Chromosome"/>
</dbReference>
<keyword evidence="1" id="KW-0732">Signal</keyword>
<evidence type="ECO:0000256" key="1">
    <source>
        <dbReference type="SAM" id="SignalP"/>
    </source>
</evidence>
<protein>
    <submittedName>
        <fullName evidence="2">Uncharacterized protein</fullName>
    </submittedName>
</protein>
<evidence type="ECO:0000313" key="3">
    <source>
        <dbReference type="Proteomes" id="UP000178776"/>
    </source>
</evidence>
<feature type="chain" id="PRO_5009443009" evidence="1">
    <location>
        <begin position="24"/>
        <end position="290"/>
    </location>
</feature>
<sequence>MIAKYARFFLLSFALLIAGTAGADTSRGLQRLDSSSILAFIKTENTPSAHVEVHLASGASNYQTRILETATTFNNEIDGTWQLLANGDLGFIKTANTPSGRVEVHIASLVSGYQTRILETATTFGNETDGTWQLLANGDLGFIKTANTLSGRVEVHIASRASNYQTRTLETATTFGNETDGTWQLLANGDLAFIKTANTPSGNVEVHIASRASNYQTRTLETATTFGNENDGTWQLLTNNDLAFIKTANTPSGRVEVHIASRASNYQTRTLETATTFANETDGVWQLLGY</sequence>
<accession>A0A1D9LEN5</accession>
<proteinExistence type="predicted"/>